<dbReference type="PANTHER" id="PTHR31874:SF1">
    <property type="entry name" value="ZINC FINGER PROTEIN CONSTANS-LIKE 6"/>
    <property type="match status" value="1"/>
</dbReference>
<dbReference type="AlphaFoldDB" id="A0A8S1N2G7"/>
<comment type="caution">
    <text evidence="4">The sequence shown here is derived from an EMBL/GenBank/DDBJ whole genome shotgun (WGS) entry which is preliminary data.</text>
</comment>
<dbReference type="PROSITE" id="PS51017">
    <property type="entry name" value="CCT"/>
    <property type="match status" value="1"/>
</dbReference>
<evidence type="ECO:0000313" key="4">
    <source>
        <dbReference type="EMBL" id="CAD8084291.1"/>
    </source>
</evidence>
<evidence type="ECO:0000313" key="5">
    <source>
        <dbReference type="Proteomes" id="UP000692954"/>
    </source>
</evidence>
<feature type="domain" description="CCT" evidence="3">
    <location>
        <begin position="133"/>
        <end position="175"/>
    </location>
</feature>
<dbReference type="PANTHER" id="PTHR31874">
    <property type="entry name" value="CCT MOTIF FAMILY PROTEIN, EXPRESSED"/>
    <property type="match status" value="1"/>
</dbReference>
<evidence type="ECO:0000256" key="1">
    <source>
        <dbReference type="ARBA" id="ARBA00004123"/>
    </source>
</evidence>
<proteinExistence type="predicted"/>
<name>A0A8S1N2G7_9CILI</name>
<keyword evidence="5" id="KW-1185">Reference proteome</keyword>
<comment type="subcellular location">
    <subcellularLocation>
        <location evidence="1">Nucleus</location>
    </subcellularLocation>
</comment>
<dbReference type="Pfam" id="PF06203">
    <property type="entry name" value="CCT"/>
    <property type="match status" value="1"/>
</dbReference>
<dbReference type="Proteomes" id="UP000692954">
    <property type="component" value="Unassembled WGS sequence"/>
</dbReference>
<dbReference type="GO" id="GO:0005634">
    <property type="term" value="C:nucleus"/>
    <property type="evidence" value="ECO:0007669"/>
    <property type="project" value="UniProtKB-SubCell"/>
</dbReference>
<accession>A0A8S1N2G7</accession>
<sequence length="213" mass="25778">MNNCQFQNQIDYANNMFDDESNQNILVKTKANLKKQQSISASTQEQSDYSEISYIEQDSTIPDIEVDQYLYNINLRHYPTFQQEEFIHNFLSHNTISKLKMGLTNELANDEQTKKFEEWIFSLRNRNGQNLARELKVKKYLEKKRNRTYEKRVHYQVRQKVAEERMRIKGRFITWRQAVKMLDADQSKKQWTYNDYFRIKALLYSKYNLVNNL</sequence>
<dbReference type="InterPro" id="IPR052453">
    <property type="entry name" value="CONSTANS-like_ZF"/>
</dbReference>
<dbReference type="InterPro" id="IPR010402">
    <property type="entry name" value="CCT_domain"/>
</dbReference>
<dbReference type="EMBL" id="CAJJDN010000046">
    <property type="protein sequence ID" value="CAD8084291.1"/>
    <property type="molecule type" value="Genomic_DNA"/>
</dbReference>
<protein>
    <recommendedName>
        <fullName evidence="3">CCT domain-containing protein</fullName>
    </recommendedName>
</protein>
<reference evidence="4" key="1">
    <citation type="submission" date="2021-01" db="EMBL/GenBank/DDBJ databases">
        <authorList>
            <consortium name="Genoscope - CEA"/>
            <person name="William W."/>
        </authorList>
    </citation>
    <scope>NUCLEOTIDE SEQUENCE</scope>
</reference>
<evidence type="ECO:0000259" key="3">
    <source>
        <dbReference type="PROSITE" id="PS51017"/>
    </source>
</evidence>
<gene>
    <name evidence="4" type="ORF">PSON_ATCC_30995.1.T0460184</name>
</gene>
<evidence type="ECO:0000256" key="2">
    <source>
        <dbReference type="ARBA" id="ARBA00023242"/>
    </source>
</evidence>
<keyword evidence="2" id="KW-0539">Nucleus</keyword>
<dbReference type="OrthoDB" id="289777at2759"/>
<organism evidence="4 5">
    <name type="scientific">Paramecium sonneborni</name>
    <dbReference type="NCBI Taxonomy" id="65129"/>
    <lineage>
        <taxon>Eukaryota</taxon>
        <taxon>Sar</taxon>
        <taxon>Alveolata</taxon>
        <taxon>Ciliophora</taxon>
        <taxon>Intramacronucleata</taxon>
        <taxon>Oligohymenophorea</taxon>
        <taxon>Peniculida</taxon>
        <taxon>Parameciidae</taxon>
        <taxon>Paramecium</taxon>
    </lineage>
</organism>